<comment type="caution">
    <text evidence="1">The sequence shown here is derived from an EMBL/GenBank/DDBJ whole genome shotgun (WGS) entry which is preliminary data.</text>
</comment>
<dbReference type="PANTHER" id="PTHR43433">
    <property type="entry name" value="HYDROLASE, ALPHA/BETA FOLD FAMILY PROTEIN"/>
    <property type="match status" value="1"/>
</dbReference>
<dbReference type="Proteomes" id="UP000680865">
    <property type="component" value="Unassembled WGS sequence"/>
</dbReference>
<dbReference type="InterPro" id="IPR029058">
    <property type="entry name" value="AB_hydrolase_fold"/>
</dbReference>
<dbReference type="Gene3D" id="3.40.50.1820">
    <property type="entry name" value="alpha/beta hydrolase"/>
    <property type="match status" value="2"/>
</dbReference>
<reference evidence="1" key="1">
    <citation type="submission" date="2021-03" db="EMBL/GenBank/DDBJ databases">
        <title>Whole genome shotgun sequence of Actinoplanes consettensis NBRC 14913.</title>
        <authorList>
            <person name="Komaki H."/>
            <person name="Tamura T."/>
        </authorList>
    </citation>
    <scope>NUCLEOTIDE SEQUENCE</scope>
    <source>
        <strain evidence="1">NBRC 14913</strain>
    </source>
</reference>
<sequence length="158" mass="16852">MGGVAVAGSRVPVARVSQDVQIEHAHVVGSSMGGMIAQRMAIERDLVWASRRYADVGALRELAAAGYDRAYYPAGIPRQLGAMVLAGSRAADLAKLQVPTLVIHGLDDTLIAPSGGERTAELIPGAQLMLVPDMGHDRPRQLWDDLVTAITNHRPARN</sequence>
<dbReference type="AlphaFoldDB" id="A0A919VXQ9"/>
<dbReference type="GO" id="GO:0004806">
    <property type="term" value="F:triacylglycerol lipase activity"/>
    <property type="evidence" value="ECO:0007669"/>
    <property type="project" value="TreeGrafter"/>
</dbReference>
<organism evidence="1 2">
    <name type="scientific">Winogradskya consettensis</name>
    <dbReference type="NCBI Taxonomy" id="113560"/>
    <lineage>
        <taxon>Bacteria</taxon>
        <taxon>Bacillati</taxon>
        <taxon>Actinomycetota</taxon>
        <taxon>Actinomycetes</taxon>
        <taxon>Micromonosporales</taxon>
        <taxon>Micromonosporaceae</taxon>
        <taxon>Winogradskya</taxon>
    </lineage>
</organism>
<dbReference type="PANTHER" id="PTHR43433:SF5">
    <property type="entry name" value="AB HYDROLASE-1 DOMAIN-CONTAINING PROTEIN"/>
    <property type="match status" value="1"/>
</dbReference>
<gene>
    <name evidence="1" type="ORF">Aco04nite_66550</name>
</gene>
<accession>A0A919VXQ9</accession>
<keyword evidence="2" id="KW-1185">Reference proteome</keyword>
<evidence type="ECO:0000313" key="1">
    <source>
        <dbReference type="EMBL" id="GIM79632.1"/>
    </source>
</evidence>
<name>A0A919VXQ9_9ACTN</name>
<dbReference type="EMBL" id="BOQP01000039">
    <property type="protein sequence ID" value="GIM79632.1"/>
    <property type="molecule type" value="Genomic_DNA"/>
</dbReference>
<proteinExistence type="predicted"/>
<dbReference type="GO" id="GO:0046503">
    <property type="term" value="P:glycerolipid catabolic process"/>
    <property type="evidence" value="ECO:0007669"/>
    <property type="project" value="TreeGrafter"/>
</dbReference>
<protein>
    <submittedName>
        <fullName evidence="1">Uncharacterized protein</fullName>
    </submittedName>
</protein>
<dbReference type="InterPro" id="IPR050471">
    <property type="entry name" value="AB_hydrolase"/>
</dbReference>
<dbReference type="SUPFAM" id="SSF53474">
    <property type="entry name" value="alpha/beta-Hydrolases"/>
    <property type="match status" value="1"/>
</dbReference>
<evidence type="ECO:0000313" key="2">
    <source>
        <dbReference type="Proteomes" id="UP000680865"/>
    </source>
</evidence>